<feature type="non-terminal residue" evidence="1">
    <location>
        <position position="498"/>
    </location>
</feature>
<comment type="caution">
    <text evidence="1">The sequence shown here is derived from an EMBL/GenBank/DDBJ whole genome shotgun (WGS) entry which is preliminary data.</text>
</comment>
<evidence type="ECO:0000313" key="2">
    <source>
        <dbReference type="Proteomes" id="UP001189429"/>
    </source>
</evidence>
<gene>
    <name evidence="1" type="ORF">PCOR1329_LOCUS25699</name>
</gene>
<reference evidence="1" key="1">
    <citation type="submission" date="2023-10" db="EMBL/GenBank/DDBJ databases">
        <authorList>
            <person name="Chen Y."/>
            <person name="Shah S."/>
            <person name="Dougan E. K."/>
            <person name="Thang M."/>
            <person name="Chan C."/>
        </authorList>
    </citation>
    <scope>NUCLEOTIDE SEQUENCE [LARGE SCALE GENOMIC DNA]</scope>
</reference>
<accession>A0ABN9S3S5</accession>
<evidence type="ECO:0000313" key="1">
    <source>
        <dbReference type="EMBL" id="CAK0825610.1"/>
    </source>
</evidence>
<proteinExistence type="predicted"/>
<dbReference type="Proteomes" id="UP001189429">
    <property type="component" value="Unassembled WGS sequence"/>
</dbReference>
<organism evidence="1 2">
    <name type="scientific">Prorocentrum cordatum</name>
    <dbReference type="NCBI Taxonomy" id="2364126"/>
    <lineage>
        <taxon>Eukaryota</taxon>
        <taxon>Sar</taxon>
        <taxon>Alveolata</taxon>
        <taxon>Dinophyceae</taxon>
        <taxon>Prorocentrales</taxon>
        <taxon>Prorocentraceae</taxon>
        <taxon>Prorocentrum</taxon>
    </lineage>
</organism>
<dbReference type="EMBL" id="CAUYUJ010009007">
    <property type="protein sequence ID" value="CAK0825610.1"/>
    <property type="molecule type" value="Genomic_DNA"/>
</dbReference>
<protein>
    <submittedName>
        <fullName evidence="1">Uncharacterized protein</fullName>
    </submittedName>
</protein>
<sequence length="498" mass="53566">MATPEWVKHLVVGDRALVCCIEDAGGAAVEWHERVLLARIVDTHRVVISRDSDIFEEDPGERDGLRKLGAGGVVPAAPRGSPVFLIAHFAFGQDRQYYMDLGEALAKGLRRGDVVPAGAAEKPGPPEPPPGRRVAAERRGGLEVGEALVAHIGEWLHVASDRCLFTLTDGAVLAGGLEGSVEPAVATAAEDSRILPAKKGGIRRHRRSFTGALHAMSEVDFGTDWEIEGPRSALFVADRIHGTRGRFSGTLMEVALTIDQVQVCSLASFELISRRYQMWESARKDLLREVDAGSAGGDDWLNERSLFLGVKNLRSSAIAMPELEDFVARELPTRAAVLKERRKAREEAALAKGIETPSAKQTAKGKKGVIKLYRVRQRDVLPTYLAAASEALQGTRPGYAGAASAVGARVNFERGNASLPTGRSGQVPLSGRLPVALQPALEDRSILLSAEEVAARQREFGGDLFLGPALRDQPRLFGEFAAEFLGAGVLEASEDVLE</sequence>
<name>A0ABN9S3S5_9DINO</name>
<keyword evidence="2" id="KW-1185">Reference proteome</keyword>